<dbReference type="AlphaFoldDB" id="A0A1H3F0T5"/>
<evidence type="ECO:0000313" key="3">
    <source>
        <dbReference type="Proteomes" id="UP000198921"/>
    </source>
</evidence>
<sequence length="152" mass="17202">MTGDRDVRHLAGTPRRPTLCDMTTQHTRTRSRHTWHLVRHYLEMVVAMVVGMVVLGPVESLVWPGLDDRVDVHALVMATNMAVAMAAWMRFRGHSWPAITEMSAAMYLPFAALLVPYWAGAVSGSFVFTAGHVLMLPAMALAMWWRLDEYRH</sequence>
<keyword evidence="3" id="KW-1185">Reference proteome</keyword>
<name>A0A1H3F0T5_9ACTN</name>
<gene>
    <name evidence="2" type="ORF">SAMN05660209_01448</name>
</gene>
<keyword evidence="1" id="KW-1133">Transmembrane helix</keyword>
<feature type="transmembrane region" description="Helical" evidence="1">
    <location>
        <begin position="41"/>
        <end position="66"/>
    </location>
</feature>
<dbReference type="Proteomes" id="UP000198921">
    <property type="component" value="Unassembled WGS sequence"/>
</dbReference>
<proteinExistence type="predicted"/>
<feature type="transmembrane region" description="Helical" evidence="1">
    <location>
        <begin position="98"/>
        <end position="119"/>
    </location>
</feature>
<keyword evidence="1" id="KW-0812">Transmembrane</keyword>
<reference evidence="3" key="1">
    <citation type="submission" date="2016-10" db="EMBL/GenBank/DDBJ databases">
        <authorList>
            <person name="Varghese N."/>
            <person name="Submissions S."/>
        </authorList>
    </citation>
    <scope>NUCLEOTIDE SEQUENCE [LARGE SCALE GENOMIC DNA]</scope>
    <source>
        <strain evidence="3">DSM 45422</strain>
    </source>
</reference>
<evidence type="ECO:0000313" key="2">
    <source>
        <dbReference type="EMBL" id="SDX84626.1"/>
    </source>
</evidence>
<keyword evidence="2" id="KW-0966">Cell projection</keyword>
<feature type="transmembrane region" description="Helical" evidence="1">
    <location>
        <begin position="125"/>
        <end position="145"/>
    </location>
</feature>
<accession>A0A1H3F0T5</accession>
<dbReference type="STRING" id="1137993.SAMN05660209_01448"/>
<feature type="transmembrane region" description="Helical" evidence="1">
    <location>
        <begin position="72"/>
        <end position="91"/>
    </location>
</feature>
<dbReference type="EMBL" id="FNOT01000003">
    <property type="protein sequence ID" value="SDX84626.1"/>
    <property type="molecule type" value="Genomic_DNA"/>
</dbReference>
<keyword evidence="2" id="KW-0969">Cilium</keyword>
<evidence type="ECO:0000256" key="1">
    <source>
        <dbReference type="SAM" id="Phobius"/>
    </source>
</evidence>
<keyword evidence="1" id="KW-0472">Membrane</keyword>
<protein>
    <submittedName>
        <fullName evidence="2">Flagellar biosynthetic protein FliP</fullName>
    </submittedName>
</protein>
<keyword evidence="2" id="KW-0282">Flagellum</keyword>
<organism evidence="2 3">
    <name type="scientific">Geodermatophilus africanus</name>
    <dbReference type="NCBI Taxonomy" id="1137993"/>
    <lineage>
        <taxon>Bacteria</taxon>
        <taxon>Bacillati</taxon>
        <taxon>Actinomycetota</taxon>
        <taxon>Actinomycetes</taxon>
        <taxon>Geodermatophilales</taxon>
        <taxon>Geodermatophilaceae</taxon>
        <taxon>Geodermatophilus</taxon>
    </lineage>
</organism>